<dbReference type="EMBL" id="JBANQN010000002">
    <property type="protein sequence ID" value="KAK6797635.1"/>
    <property type="molecule type" value="Genomic_DNA"/>
</dbReference>
<evidence type="ECO:0000313" key="1">
    <source>
        <dbReference type="EMBL" id="KAK6797635.1"/>
    </source>
</evidence>
<protein>
    <submittedName>
        <fullName evidence="1">Uncharacterized protein</fullName>
    </submittedName>
</protein>
<dbReference type="Proteomes" id="UP001371456">
    <property type="component" value="Unassembled WGS sequence"/>
</dbReference>
<gene>
    <name evidence="1" type="ORF">RDI58_005337</name>
</gene>
<evidence type="ECO:0000313" key="2">
    <source>
        <dbReference type="Proteomes" id="UP001371456"/>
    </source>
</evidence>
<keyword evidence="2" id="KW-1185">Reference proteome</keyword>
<organism evidence="1 2">
    <name type="scientific">Solanum bulbocastanum</name>
    <name type="common">Wild potato</name>
    <dbReference type="NCBI Taxonomy" id="147425"/>
    <lineage>
        <taxon>Eukaryota</taxon>
        <taxon>Viridiplantae</taxon>
        <taxon>Streptophyta</taxon>
        <taxon>Embryophyta</taxon>
        <taxon>Tracheophyta</taxon>
        <taxon>Spermatophyta</taxon>
        <taxon>Magnoliopsida</taxon>
        <taxon>eudicotyledons</taxon>
        <taxon>Gunneridae</taxon>
        <taxon>Pentapetalae</taxon>
        <taxon>asterids</taxon>
        <taxon>lamiids</taxon>
        <taxon>Solanales</taxon>
        <taxon>Solanaceae</taxon>
        <taxon>Solanoideae</taxon>
        <taxon>Solaneae</taxon>
        <taxon>Solanum</taxon>
    </lineage>
</organism>
<name>A0AAN8YMB9_SOLBU</name>
<accession>A0AAN8YMB9</accession>
<proteinExistence type="predicted"/>
<comment type="caution">
    <text evidence="1">The sequence shown here is derived from an EMBL/GenBank/DDBJ whole genome shotgun (WGS) entry which is preliminary data.</text>
</comment>
<sequence length="31" mass="3324">MSSLLSCVFAICHLLIFIASFTSYGAAQDTL</sequence>
<reference evidence="1 2" key="1">
    <citation type="submission" date="2024-02" db="EMBL/GenBank/DDBJ databases">
        <title>de novo genome assembly of Solanum bulbocastanum strain 11H21.</title>
        <authorList>
            <person name="Hosaka A.J."/>
        </authorList>
    </citation>
    <scope>NUCLEOTIDE SEQUENCE [LARGE SCALE GENOMIC DNA]</scope>
    <source>
        <tissue evidence="1">Young leaves</tissue>
    </source>
</reference>
<dbReference type="AlphaFoldDB" id="A0AAN8YMB9"/>